<dbReference type="SUPFAM" id="SSF54631">
    <property type="entry name" value="CBS-domain pair"/>
    <property type="match status" value="1"/>
</dbReference>
<gene>
    <name evidence="4" type="ORF">GCM10010171_21650</name>
</gene>
<dbReference type="AlphaFoldDB" id="A0A918LBM1"/>
<dbReference type="Pfam" id="PF00571">
    <property type="entry name" value="CBS"/>
    <property type="match status" value="2"/>
</dbReference>
<keyword evidence="1 2" id="KW-0129">CBS domain</keyword>
<dbReference type="Gene3D" id="3.30.1340.30">
    <property type="match status" value="1"/>
</dbReference>
<evidence type="ECO:0000256" key="2">
    <source>
        <dbReference type="PROSITE-ProRule" id="PRU00703"/>
    </source>
</evidence>
<dbReference type="InterPro" id="IPR046342">
    <property type="entry name" value="CBS_dom_sf"/>
</dbReference>
<comment type="caution">
    <text evidence="4">The sequence shown here is derived from an EMBL/GenBank/DDBJ whole genome shotgun (WGS) entry which is preliminary data.</text>
</comment>
<accession>A0A918LBM1</accession>
<evidence type="ECO:0000256" key="1">
    <source>
        <dbReference type="ARBA" id="ARBA00023122"/>
    </source>
</evidence>
<organism evidence="4 5">
    <name type="scientific">Actinokineospora fastidiosa</name>
    <dbReference type="NCBI Taxonomy" id="1816"/>
    <lineage>
        <taxon>Bacteria</taxon>
        <taxon>Bacillati</taxon>
        <taxon>Actinomycetota</taxon>
        <taxon>Actinomycetes</taxon>
        <taxon>Pseudonocardiales</taxon>
        <taxon>Pseudonocardiaceae</taxon>
        <taxon>Actinokineospora</taxon>
    </lineage>
</organism>
<feature type="domain" description="CBS" evidence="3">
    <location>
        <begin position="7"/>
        <end position="66"/>
    </location>
</feature>
<keyword evidence="5" id="KW-1185">Reference proteome</keyword>
<dbReference type="PROSITE" id="PS51371">
    <property type="entry name" value="CBS"/>
    <property type="match status" value="2"/>
</dbReference>
<evidence type="ECO:0000313" key="5">
    <source>
        <dbReference type="Proteomes" id="UP000660680"/>
    </source>
</evidence>
<dbReference type="PANTHER" id="PTHR43080">
    <property type="entry name" value="CBS DOMAIN-CONTAINING PROTEIN CBSX3, MITOCHONDRIAL"/>
    <property type="match status" value="1"/>
</dbReference>
<dbReference type="PANTHER" id="PTHR43080:SF2">
    <property type="entry name" value="CBS DOMAIN-CONTAINING PROTEIN"/>
    <property type="match status" value="1"/>
</dbReference>
<reference evidence="4" key="1">
    <citation type="journal article" date="2014" name="Int. J. Syst. Evol. Microbiol.">
        <title>Complete genome sequence of Corynebacterium casei LMG S-19264T (=DSM 44701T), isolated from a smear-ripened cheese.</title>
        <authorList>
            <consortium name="US DOE Joint Genome Institute (JGI-PGF)"/>
            <person name="Walter F."/>
            <person name="Albersmeier A."/>
            <person name="Kalinowski J."/>
            <person name="Ruckert C."/>
        </authorList>
    </citation>
    <scope>NUCLEOTIDE SEQUENCE</scope>
    <source>
        <strain evidence="4">JCM 3276</strain>
    </source>
</reference>
<dbReference type="SMART" id="SM00116">
    <property type="entry name" value="CBS"/>
    <property type="match status" value="2"/>
</dbReference>
<proteinExistence type="predicted"/>
<feature type="domain" description="CBS" evidence="3">
    <location>
        <begin position="71"/>
        <end position="126"/>
    </location>
</feature>
<dbReference type="RefSeq" id="WP_189210297.1">
    <property type="nucleotide sequence ID" value="NZ_BMRB01000002.1"/>
</dbReference>
<protein>
    <submittedName>
        <fullName evidence="4">CBS domain-containing protein</fullName>
    </submittedName>
</protein>
<dbReference type="EMBL" id="BMRB01000002">
    <property type="protein sequence ID" value="GGS28319.1"/>
    <property type="molecule type" value="Genomic_DNA"/>
</dbReference>
<dbReference type="InterPro" id="IPR000644">
    <property type="entry name" value="CBS_dom"/>
</dbReference>
<dbReference type="Gene3D" id="3.10.580.10">
    <property type="entry name" value="CBS-domain"/>
    <property type="match status" value="2"/>
</dbReference>
<evidence type="ECO:0000259" key="3">
    <source>
        <dbReference type="PROSITE" id="PS51371"/>
    </source>
</evidence>
<dbReference type="InterPro" id="IPR051257">
    <property type="entry name" value="Diverse_CBS-Domain"/>
</dbReference>
<reference evidence="4" key="2">
    <citation type="submission" date="2020-09" db="EMBL/GenBank/DDBJ databases">
        <authorList>
            <person name="Sun Q."/>
            <person name="Ohkuma M."/>
        </authorList>
    </citation>
    <scope>NUCLEOTIDE SEQUENCE</scope>
    <source>
        <strain evidence="4">JCM 3276</strain>
    </source>
</reference>
<name>A0A918LBM1_9PSEU</name>
<dbReference type="Proteomes" id="UP000660680">
    <property type="component" value="Unassembled WGS sequence"/>
</dbReference>
<evidence type="ECO:0000313" key="4">
    <source>
        <dbReference type="EMBL" id="GGS28319.1"/>
    </source>
</evidence>
<sequence>MKARDVMTRPVVSVRAGTTIREAIAILTDKGFAALPVVDDAGRVIGLFSESDALAATSGADHRDDPVSTALSRPVEVAAPTDDTAAIAARMLRGRLRCVPVVEEGVLVGMVARRDLLRVLVRDEDVVAANVRSLLDDYAGSTRRWSVTLRRGAATVTGEFADEAERRVVTALVRTVPGVTSVQVGPVHADLAWTD</sequence>